<dbReference type="PANTHER" id="PTHR22594">
    <property type="entry name" value="ASPARTYL/LYSYL-TRNA SYNTHETASE"/>
    <property type="match status" value="1"/>
</dbReference>
<comment type="subunit">
    <text evidence="7">Homodimer.</text>
</comment>
<dbReference type="SUPFAM" id="SSF55681">
    <property type="entry name" value="Class II aaRS and biotin synthetases"/>
    <property type="match status" value="1"/>
</dbReference>
<dbReference type="InterPro" id="IPR047089">
    <property type="entry name" value="Asp-tRNA-ligase_1_N"/>
</dbReference>
<comment type="caution">
    <text evidence="7">Lacks conserved residue(s) required for the propagation of feature annotation.</text>
</comment>
<dbReference type="HAMAP" id="MF_00044">
    <property type="entry name" value="Asp_tRNA_synth_type1"/>
    <property type="match status" value="1"/>
</dbReference>
<dbReference type="InterPro" id="IPR004115">
    <property type="entry name" value="GAD-like_sf"/>
</dbReference>
<dbReference type="NCBIfam" id="TIGR00459">
    <property type="entry name" value="aspS_bact"/>
    <property type="match status" value="1"/>
</dbReference>
<dbReference type="EC" id="6.1.1.23" evidence="7"/>
<accession>A0A388T9A5</accession>
<keyword evidence="10" id="KW-1185">Reference proteome</keyword>
<dbReference type="GO" id="GO:0006422">
    <property type="term" value="P:aspartyl-tRNA aminoacylation"/>
    <property type="evidence" value="ECO:0007669"/>
    <property type="project" value="UniProtKB-UniRule"/>
</dbReference>
<feature type="region of interest" description="Aspartate" evidence="7">
    <location>
        <begin position="197"/>
        <end position="200"/>
    </location>
</feature>
<dbReference type="Pfam" id="PF01336">
    <property type="entry name" value="tRNA_anti-codon"/>
    <property type="match status" value="1"/>
</dbReference>
<feature type="binding site" evidence="7">
    <location>
        <position position="445"/>
    </location>
    <ligand>
        <name>L-aspartate</name>
        <dbReference type="ChEBI" id="CHEBI:29991"/>
    </ligand>
</feature>
<evidence type="ECO:0000313" key="10">
    <source>
        <dbReference type="Proteomes" id="UP000269352"/>
    </source>
</evidence>
<feature type="site" description="Important for tRNA non-discrimination" evidence="7">
    <location>
        <position position="29"/>
    </location>
</feature>
<dbReference type="PROSITE" id="PS50862">
    <property type="entry name" value="AA_TRNA_LIGASE_II"/>
    <property type="match status" value="1"/>
</dbReference>
<gene>
    <name evidence="7 9" type="primary">aspS</name>
    <name evidence="9" type="ORF">NO1_0627</name>
</gene>
<dbReference type="InterPro" id="IPR004365">
    <property type="entry name" value="NA-bd_OB_tRNA"/>
</dbReference>
<keyword evidence="5 7" id="KW-0648">Protein biosynthesis</keyword>
<dbReference type="InterPro" id="IPR047090">
    <property type="entry name" value="AspRS_core"/>
</dbReference>
<dbReference type="SUPFAM" id="SSF55261">
    <property type="entry name" value="GAD domain-like"/>
    <property type="match status" value="1"/>
</dbReference>
<feature type="binding site" evidence="7">
    <location>
        <position position="173"/>
    </location>
    <ligand>
        <name>L-aspartate</name>
        <dbReference type="ChEBI" id="CHEBI:29991"/>
    </ligand>
</feature>
<evidence type="ECO:0000256" key="4">
    <source>
        <dbReference type="ARBA" id="ARBA00022840"/>
    </source>
</evidence>
<keyword evidence="7" id="KW-0963">Cytoplasm</keyword>
<feature type="domain" description="Aminoacyl-transfer RNA synthetases class-II family profile" evidence="8">
    <location>
        <begin position="142"/>
        <end position="546"/>
    </location>
</feature>
<feature type="binding site" evidence="7">
    <location>
        <begin position="525"/>
        <end position="528"/>
    </location>
    <ligand>
        <name>ATP</name>
        <dbReference type="ChEBI" id="CHEBI:30616"/>
    </ligand>
</feature>
<keyword evidence="2 7" id="KW-0436">Ligase</keyword>
<name>A0A388T9A5_TERA1</name>
<dbReference type="InterPro" id="IPR012340">
    <property type="entry name" value="NA-bd_OB-fold"/>
</dbReference>
<dbReference type="Pfam" id="PF02938">
    <property type="entry name" value="GAD"/>
    <property type="match status" value="1"/>
</dbReference>
<comment type="catalytic activity">
    <reaction evidence="7">
        <text>tRNA(Asx) + L-aspartate + ATP = L-aspartyl-tRNA(Asx) + AMP + diphosphate</text>
        <dbReference type="Rhea" id="RHEA:18349"/>
        <dbReference type="Rhea" id="RHEA-COMP:9710"/>
        <dbReference type="Rhea" id="RHEA-COMP:9711"/>
        <dbReference type="ChEBI" id="CHEBI:29991"/>
        <dbReference type="ChEBI" id="CHEBI:30616"/>
        <dbReference type="ChEBI" id="CHEBI:33019"/>
        <dbReference type="ChEBI" id="CHEBI:78442"/>
        <dbReference type="ChEBI" id="CHEBI:78516"/>
        <dbReference type="ChEBI" id="CHEBI:456215"/>
        <dbReference type="EC" id="6.1.1.23"/>
    </reaction>
</comment>
<feature type="binding site" evidence="7">
    <location>
        <position position="473"/>
    </location>
    <ligand>
        <name>ATP</name>
        <dbReference type="ChEBI" id="CHEBI:30616"/>
    </ligand>
</feature>
<dbReference type="GO" id="GO:0050560">
    <property type="term" value="F:aspartate-tRNA(Asn) ligase activity"/>
    <property type="evidence" value="ECO:0007669"/>
    <property type="project" value="UniProtKB-EC"/>
</dbReference>
<evidence type="ECO:0000256" key="3">
    <source>
        <dbReference type="ARBA" id="ARBA00022741"/>
    </source>
</evidence>
<dbReference type="EMBL" id="BGZN01000007">
    <property type="protein sequence ID" value="GBR73206.1"/>
    <property type="molecule type" value="Genomic_DNA"/>
</dbReference>
<comment type="subcellular location">
    <subcellularLocation>
        <location evidence="7">Cytoplasm</location>
    </subcellularLocation>
</comment>
<dbReference type="InterPro" id="IPR002312">
    <property type="entry name" value="Asp/Asn-tRNA-synth_IIb"/>
</dbReference>
<dbReference type="InterPro" id="IPR029351">
    <property type="entry name" value="GAD_dom"/>
</dbReference>
<reference evidence="9 10" key="1">
    <citation type="journal article" date="2019" name="ISME J.">
        <title>Genome analyses of uncultured TG2/ZB3 bacteria in 'Margulisbacteria' specifically attached to ectosymbiotic spirochetes of protists in the termite gut.</title>
        <authorList>
            <person name="Utami Y.D."/>
            <person name="Kuwahara H."/>
            <person name="Igai K."/>
            <person name="Murakami T."/>
            <person name="Sugaya K."/>
            <person name="Morikawa T."/>
            <person name="Nagura Y."/>
            <person name="Yuki M."/>
            <person name="Deevong P."/>
            <person name="Inoue T."/>
            <person name="Kihara K."/>
            <person name="Lo N."/>
            <person name="Yamada A."/>
            <person name="Ohkuma M."/>
            <person name="Hongoh Y."/>
        </authorList>
    </citation>
    <scope>NUCLEOTIDE SEQUENCE [LARGE SCALE GENOMIC DNA]</scope>
    <source>
        <strain evidence="9">NkOx7-01</strain>
    </source>
</reference>
<feature type="binding site" evidence="7">
    <location>
        <position position="228"/>
    </location>
    <ligand>
        <name>ATP</name>
        <dbReference type="ChEBI" id="CHEBI:30616"/>
    </ligand>
</feature>
<dbReference type="AlphaFoldDB" id="A0A388T9A5"/>
<dbReference type="CDD" id="cd00777">
    <property type="entry name" value="AspRS_core"/>
    <property type="match status" value="1"/>
</dbReference>
<sequence>MLRKCGSLRRTDLGQEIQLRGWVNRRRDHGGVIFVDLRDRSGLAQITFSAELDAQLHKLADELRSEYVVSLTGKVIARSAENINPNMPTGEVEVEGQTLTILNTAKTPPISVCDEQDVDESIKLRYRYIDLRRENLQNNLILRSEIARVAREYLYAQDFLEIETPLLTRSTPEGARDYLVPSRVKPGKFYALPQSPQLFKQLLMVSGYEKYFQIAKCFRDEDLRADRQPEFTQIDMEMSFADEKEIRRLVDGLLAQILPLTGRKYPEQTPEITYADAVNFYGSDAPDLRFDLKLIDISDIAAQSQLKVFKEVVDRGGIVKAINVKNSDGKLSRGALDAYKDFVGKFGAKGLAWITIRQNELNSPIAKFFSKEQLDAIIARLQGEVGDILLFVADSKKIVHDALGKLRCAIARDLKLYDPQEFKFCWVVKFPLFERNSEGKLTSTHHPFTKPLDENYNENTLAAAYDIVLNGVELGGGSLRIYKPEEQQKVFETLGIGAAEAREKFGFLLDAFQYGAPPHGGLALGLDRLVMLLAGAESIRDVIAFPKTKSAECLLTEAPAAVAPEQLQELGLKTAE</sequence>
<comment type="caution">
    <text evidence="9">The sequence shown here is derived from an EMBL/GenBank/DDBJ whole genome shotgun (WGS) entry which is preliminary data.</text>
</comment>
<dbReference type="Gene3D" id="2.40.50.140">
    <property type="entry name" value="Nucleic acid-binding proteins"/>
    <property type="match status" value="1"/>
</dbReference>
<dbReference type="InterPro" id="IPR004364">
    <property type="entry name" value="Aa-tRNA-synt_II"/>
</dbReference>
<evidence type="ECO:0000256" key="2">
    <source>
        <dbReference type="ARBA" id="ARBA00022598"/>
    </source>
</evidence>
<dbReference type="NCBIfam" id="NF001750">
    <property type="entry name" value="PRK00476.1"/>
    <property type="match status" value="1"/>
</dbReference>
<feature type="binding site" evidence="7">
    <location>
        <position position="219"/>
    </location>
    <ligand>
        <name>L-aspartate</name>
        <dbReference type="ChEBI" id="CHEBI:29991"/>
    </ligand>
</feature>
<dbReference type="PANTHER" id="PTHR22594:SF5">
    <property type="entry name" value="ASPARTATE--TRNA LIGASE, MITOCHONDRIAL"/>
    <property type="match status" value="1"/>
</dbReference>
<feature type="binding site" evidence="7">
    <location>
        <position position="480"/>
    </location>
    <ligand>
        <name>L-aspartate</name>
        <dbReference type="ChEBI" id="CHEBI:29991"/>
    </ligand>
</feature>
<evidence type="ECO:0000256" key="1">
    <source>
        <dbReference type="ARBA" id="ARBA00006303"/>
    </source>
</evidence>
<evidence type="ECO:0000256" key="6">
    <source>
        <dbReference type="ARBA" id="ARBA00023146"/>
    </source>
</evidence>
<keyword evidence="3 7" id="KW-0547">Nucleotide-binding</keyword>
<dbReference type="Gene3D" id="3.30.1360.30">
    <property type="entry name" value="GAD-like domain"/>
    <property type="match status" value="1"/>
</dbReference>
<keyword evidence="4 7" id="KW-0067">ATP-binding</keyword>
<evidence type="ECO:0000256" key="7">
    <source>
        <dbReference type="HAMAP-Rule" id="MF_00044"/>
    </source>
</evidence>
<dbReference type="Proteomes" id="UP000269352">
    <property type="component" value="Unassembled WGS sequence"/>
</dbReference>
<comment type="similarity">
    <text evidence="1 7">Belongs to the class-II aminoacyl-tRNA synthetase family. Type 1 subfamily.</text>
</comment>
<dbReference type="Gene3D" id="3.30.930.10">
    <property type="entry name" value="Bira Bifunctional Protein, Domain 2"/>
    <property type="match status" value="1"/>
</dbReference>
<evidence type="ECO:0000313" key="9">
    <source>
        <dbReference type="EMBL" id="GBR73206.1"/>
    </source>
</evidence>
<protein>
    <recommendedName>
        <fullName evidence="7">Aspartate--tRNA(Asp/Asn) ligase</fullName>
        <ecNumber evidence="7">6.1.1.23</ecNumber>
    </recommendedName>
    <alternativeName>
        <fullName evidence="7">Aspartyl-tRNA synthetase</fullName>
        <shortName evidence="7">AspRS</shortName>
    </alternativeName>
    <alternativeName>
        <fullName evidence="7">Non-discriminating aspartyl-tRNA synthetase</fullName>
        <shortName evidence="7">ND-AspRS</shortName>
    </alternativeName>
</protein>
<dbReference type="InterPro" id="IPR006195">
    <property type="entry name" value="aa-tRNA-synth_II"/>
</dbReference>
<feature type="binding site" evidence="7">
    <location>
        <begin position="219"/>
        <end position="221"/>
    </location>
    <ligand>
        <name>ATP</name>
        <dbReference type="ChEBI" id="CHEBI:30616"/>
    </ligand>
</feature>
<dbReference type="InterPro" id="IPR004524">
    <property type="entry name" value="Asp-tRNA-ligase_1"/>
</dbReference>
<dbReference type="PRINTS" id="PR01042">
    <property type="entry name" value="TRNASYNTHASP"/>
</dbReference>
<dbReference type="GO" id="GO:0003676">
    <property type="term" value="F:nucleic acid binding"/>
    <property type="evidence" value="ECO:0007669"/>
    <property type="project" value="InterPro"/>
</dbReference>
<dbReference type="CDD" id="cd04317">
    <property type="entry name" value="EcAspRS_like_N"/>
    <property type="match status" value="1"/>
</dbReference>
<dbReference type="GO" id="GO:0004815">
    <property type="term" value="F:aspartate-tRNA ligase activity"/>
    <property type="evidence" value="ECO:0007669"/>
    <property type="project" value="UniProtKB-UniRule"/>
</dbReference>
<dbReference type="Pfam" id="PF00152">
    <property type="entry name" value="tRNA-synt_2"/>
    <property type="match status" value="1"/>
</dbReference>
<dbReference type="InterPro" id="IPR045864">
    <property type="entry name" value="aa-tRNA-synth_II/BPL/LPL"/>
</dbReference>
<dbReference type="SUPFAM" id="SSF50249">
    <property type="entry name" value="Nucleic acid-binding proteins"/>
    <property type="match status" value="1"/>
</dbReference>
<proteinExistence type="inferred from homology"/>
<dbReference type="GO" id="GO:0005524">
    <property type="term" value="F:ATP binding"/>
    <property type="evidence" value="ECO:0007669"/>
    <property type="project" value="UniProtKB-UniRule"/>
</dbReference>
<organism evidence="9 10">
    <name type="scientific">Termititenax aidoneus</name>
    <dbReference type="NCBI Taxonomy" id="2218524"/>
    <lineage>
        <taxon>Bacteria</taxon>
        <taxon>Bacillati</taxon>
        <taxon>Candidatus Margulisiibacteriota</taxon>
        <taxon>Candidatus Termititenacia</taxon>
        <taxon>Candidatus Termititenacales</taxon>
        <taxon>Candidatus Termititenacaceae</taxon>
        <taxon>Candidatus Termititenax</taxon>
    </lineage>
</organism>
<keyword evidence="6 7" id="KW-0030">Aminoacyl-tRNA synthetase</keyword>
<dbReference type="GO" id="GO:0005737">
    <property type="term" value="C:cytoplasm"/>
    <property type="evidence" value="ECO:0007669"/>
    <property type="project" value="UniProtKB-SubCell"/>
</dbReference>
<evidence type="ECO:0000259" key="8">
    <source>
        <dbReference type="PROSITE" id="PS50862"/>
    </source>
</evidence>
<comment type="function">
    <text evidence="7">Aspartyl-tRNA synthetase with relaxed tRNA specificity since it is able to aspartylate not only its cognate tRNA(Asp) but also tRNA(Asn). Reaction proceeds in two steps: L-aspartate is first activated by ATP to form Asp-AMP and then transferred to the acceptor end of tRNA(Asp/Asn).</text>
</comment>
<evidence type="ECO:0000256" key="5">
    <source>
        <dbReference type="ARBA" id="ARBA00022917"/>
    </source>
</evidence>